<dbReference type="GO" id="GO:0016878">
    <property type="term" value="F:acid-thiol ligase activity"/>
    <property type="evidence" value="ECO:0007669"/>
    <property type="project" value="UniProtKB-ARBA"/>
</dbReference>
<sequence>MPGLRKVFRDAMGRVHSLRVLSAAGMVSLKNFRMSVQALKEVKVWGPNVTALRRSVRLNPDGVAVVDERGSVTYRQLDRRSTAIAQGLRSLGVQHTHIVALMCRNHRGMVESLLACAKLGVRVLLVNTGFGAPVVLDLLQRERASVVIHDEEFTPLFHQLPPSIPRWLAWSRDGLDRRTPTLDQLVAKAPRGELEPPREPGVVIQLTSGTTGVPKGTAREIKSVLTASDFLDRIPMRSGESTFIAAPIFHSVGYSHLTLAMSLGSRAVLQRRFDPRKTLWSVQGQRCTTIVLVPTMLQRIMELDRHVIDSFDLSHLRVVFCSGSTLSTDLVHRTQAVLGPVLYNLYGSTEVAVATVATPEDLAAAPSSVGMPPHNCIVRIYDKDGNRITRSFVTGRVFVRGSLTVDEYTDGSQKERIDGLVATGDLGHFDPSGRLYFDGREDDMIVSGGENVYPVEVENLLMTHYRVRDAAVLGVPDPEYGQRLRAFVVPVAGARIDVRELREFVRTRLARHKVPREVVVVPNLPRNATGKVLRRQLLAIRLGPQQASQ</sequence>
<evidence type="ECO:0000259" key="3">
    <source>
        <dbReference type="Pfam" id="PF00501"/>
    </source>
</evidence>
<dbReference type="PROSITE" id="PS00455">
    <property type="entry name" value="AMP_BINDING"/>
    <property type="match status" value="1"/>
</dbReference>
<dbReference type="InterPro" id="IPR050237">
    <property type="entry name" value="ATP-dep_AMP-bd_enzyme"/>
</dbReference>
<dbReference type="SUPFAM" id="SSF56801">
    <property type="entry name" value="Acetyl-CoA synthetase-like"/>
    <property type="match status" value="1"/>
</dbReference>
<protein>
    <submittedName>
        <fullName evidence="5">Fatty-acyl-CoA synthase</fullName>
    </submittedName>
</protein>
<comment type="similarity">
    <text evidence="1">Belongs to the ATP-dependent AMP-binding enzyme family.</text>
</comment>
<dbReference type="CDD" id="cd04433">
    <property type="entry name" value="AFD_class_I"/>
    <property type="match status" value="1"/>
</dbReference>
<dbReference type="EMBL" id="QGHB01000005">
    <property type="protein sequence ID" value="PWK86435.1"/>
    <property type="molecule type" value="Genomic_DNA"/>
</dbReference>
<dbReference type="OrthoDB" id="56621at2"/>
<feature type="domain" description="AMP-binding enzyme C-terminal" evidence="4">
    <location>
        <begin position="456"/>
        <end position="531"/>
    </location>
</feature>
<evidence type="ECO:0000313" key="8">
    <source>
        <dbReference type="Proteomes" id="UP000248714"/>
    </source>
</evidence>
<dbReference type="PANTHER" id="PTHR43767">
    <property type="entry name" value="LONG-CHAIN-FATTY-ACID--COA LIGASE"/>
    <property type="match status" value="1"/>
</dbReference>
<dbReference type="Pfam" id="PF13193">
    <property type="entry name" value="AMP-binding_C"/>
    <property type="match status" value="1"/>
</dbReference>
<evidence type="ECO:0000313" key="5">
    <source>
        <dbReference type="EMBL" id="PWK86435.1"/>
    </source>
</evidence>
<evidence type="ECO:0000256" key="2">
    <source>
        <dbReference type="ARBA" id="ARBA00022598"/>
    </source>
</evidence>
<evidence type="ECO:0000256" key="1">
    <source>
        <dbReference type="ARBA" id="ARBA00006432"/>
    </source>
</evidence>
<dbReference type="Proteomes" id="UP000248714">
    <property type="component" value="Unassembled WGS sequence"/>
</dbReference>
<dbReference type="InterPro" id="IPR020845">
    <property type="entry name" value="AMP-binding_CS"/>
</dbReference>
<gene>
    <name evidence="6" type="ORF">C8D87_113121</name>
    <name evidence="5" type="ORF">C8D88_105484</name>
</gene>
<keyword evidence="8" id="KW-1185">Reference proteome</keyword>
<organism evidence="5 7">
    <name type="scientific">Lentzea atacamensis</name>
    <dbReference type="NCBI Taxonomy" id="531938"/>
    <lineage>
        <taxon>Bacteria</taxon>
        <taxon>Bacillati</taxon>
        <taxon>Actinomycetota</taxon>
        <taxon>Actinomycetes</taxon>
        <taxon>Pseudonocardiales</taxon>
        <taxon>Pseudonocardiaceae</taxon>
        <taxon>Lentzea</taxon>
    </lineage>
</organism>
<reference evidence="5 7" key="1">
    <citation type="submission" date="2018-05" db="EMBL/GenBank/DDBJ databases">
        <title>Genomic Encyclopedia of Type Strains, Phase IV (KMG-IV): sequencing the most valuable type-strain genomes for metagenomic binning, comparative biology and taxonomic classification.</title>
        <authorList>
            <person name="Goeker M."/>
        </authorList>
    </citation>
    <scope>NUCLEOTIDE SEQUENCE [LARGE SCALE GENOMIC DNA]</scope>
    <source>
        <strain evidence="6 8">DSM 45479</strain>
        <strain evidence="5 7">DSM 45480</strain>
    </source>
</reference>
<dbReference type="Pfam" id="PF00501">
    <property type="entry name" value="AMP-binding"/>
    <property type="match status" value="1"/>
</dbReference>
<dbReference type="RefSeq" id="WP_109637978.1">
    <property type="nucleotide sequence ID" value="NZ_QGHB01000005.1"/>
</dbReference>
<evidence type="ECO:0000259" key="4">
    <source>
        <dbReference type="Pfam" id="PF13193"/>
    </source>
</evidence>
<dbReference type="InterPro" id="IPR042099">
    <property type="entry name" value="ANL_N_sf"/>
</dbReference>
<comment type="caution">
    <text evidence="5">The sequence shown here is derived from an EMBL/GenBank/DDBJ whole genome shotgun (WGS) entry which is preliminary data.</text>
</comment>
<proteinExistence type="inferred from homology"/>
<dbReference type="PANTHER" id="PTHR43767:SF1">
    <property type="entry name" value="NONRIBOSOMAL PEPTIDE SYNTHASE PES1 (EUROFUNG)-RELATED"/>
    <property type="match status" value="1"/>
</dbReference>
<dbReference type="InterPro" id="IPR045851">
    <property type="entry name" value="AMP-bd_C_sf"/>
</dbReference>
<evidence type="ECO:0000313" key="6">
    <source>
        <dbReference type="EMBL" id="RAS59815.1"/>
    </source>
</evidence>
<name>A0A316I7N3_9PSEU</name>
<feature type="domain" description="AMP-dependent synthetase/ligase" evidence="3">
    <location>
        <begin position="53"/>
        <end position="408"/>
    </location>
</feature>
<dbReference type="InterPro" id="IPR025110">
    <property type="entry name" value="AMP-bd_C"/>
</dbReference>
<keyword evidence="2" id="KW-0436">Ligase</keyword>
<evidence type="ECO:0000313" key="7">
    <source>
        <dbReference type="Proteomes" id="UP000246005"/>
    </source>
</evidence>
<dbReference type="EMBL" id="QLTT01000013">
    <property type="protein sequence ID" value="RAS59815.1"/>
    <property type="molecule type" value="Genomic_DNA"/>
</dbReference>
<dbReference type="FunFam" id="3.30.300.30:FF:000008">
    <property type="entry name" value="2,3-dihydroxybenzoate-AMP ligase"/>
    <property type="match status" value="1"/>
</dbReference>
<dbReference type="Gene3D" id="3.40.50.12780">
    <property type="entry name" value="N-terminal domain of ligase-like"/>
    <property type="match status" value="1"/>
</dbReference>
<dbReference type="Proteomes" id="UP000246005">
    <property type="component" value="Unassembled WGS sequence"/>
</dbReference>
<dbReference type="AlphaFoldDB" id="A0A316I7N3"/>
<accession>A0A316I7N3</accession>
<dbReference type="Gene3D" id="3.30.300.30">
    <property type="match status" value="1"/>
</dbReference>
<dbReference type="InterPro" id="IPR000873">
    <property type="entry name" value="AMP-dep_synth/lig_dom"/>
</dbReference>